<keyword evidence="2" id="KW-1185">Reference proteome</keyword>
<name>W8NUB9_9EURY</name>
<proteinExistence type="predicted"/>
<dbReference type="AlphaFoldDB" id="W8NUB9"/>
<sequence>MVVTECSFKFVDVLNLSWLNLSKRQWVKLYKIVT</sequence>
<dbReference type="EMBL" id="CP007264">
    <property type="protein sequence ID" value="AHL22707.1"/>
    <property type="molecule type" value="Genomic_DNA"/>
</dbReference>
<dbReference type="KEGG" id="tnu:BD01_1090"/>
<dbReference type="Proteomes" id="UP000019434">
    <property type="component" value="Chromosome"/>
</dbReference>
<dbReference type="HOGENOM" id="CLU_3371433_0_0_2"/>
<evidence type="ECO:0000313" key="1">
    <source>
        <dbReference type="EMBL" id="AHL22707.1"/>
    </source>
</evidence>
<organism evidence="1 2">
    <name type="scientific">Thermococcus nautili</name>
    <dbReference type="NCBI Taxonomy" id="195522"/>
    <lineage>
        <taxon>Archaea</taxon>
        <taxon>Methanobacteriati</taxon>
        <taxon>Methanobacteriota</taxon>
        <taxon>Thermococci</taxon>
        <taxon>Thermococcales</taxon>
        <taxon>Thermococcaceae</taxon>
        <taxon>Thermococcus</taxon>
    </lineage>
</organism>
<protein>
    <submittedName>
        <fullName evidence="1">Uncharacterized protein</fullName>
    </submittedName>
</protein>
<evidence type="ECO:0000313" key="2">
    <source>
        <dbReference type="Proteomes" id="UP000019434"/>
    </source>
</evidence>
<gene>
    <name evidence="1" type="ORF">BD01_1090</name>
</gene>
<accession>W8NUB9</accession>
<reference evidence="1 2" key="1">
    <citation type="submission" date="2014-02" db="EMBL/GenBank/DDBJ databases">
        <title>Genome Sequence of an Hyperthermophilic Archaeon, Thermococcus nautili 30-1, producing viral vesicles.</title>
        <authorList>
            <person name="Oberto J."/>
            <person name="Gaudin M."/>
            <person name="Cossu M."/>
            <person name="Gorlas A."/>
            <person name="Slesarev A."/>
            <person name="Marguet E."/>
            <person name="Forterre P."/>
        </authorList>
    </citation>
    <scope>NUCLEOTIDE SEQUENCE [LARGE SCALE GENOMIC DNA]</scope>
    <source>
        <strain evidence="1 2">30-1</strain>
    </source>
</reference>